<proteinExistence type="predicted"/>
<organism evidence="2 3">
    <name type="scientific">Rosistilla ulvae</name>
    <dbReference type="NCBI Taxonomy" id="1930277"/>
    <lineage>
        <taxon>Bacteria</taxon>
        <taxon>Pseudomonadati</taxon>
        <taxon>Planctomycetota</taxon>
        <taxon>Planctomycetia</taxon>
        <taxon>Pirellulales</taxon>
        <taxon>Pirellulaceae</taxon>
        <taxon>Rosistilla</taxon>
    </lineage>
</organism>
<feature type="domain" description="Thioredoxin" evidence="1">
    <location>
        <begin position="7"/>
        <end position="124"/>
    </location>
</feature>
<sequence length="293" mass="31998">MVFDGLKCQNAYMNESNLIETTDETFELDVLERSRSVPVVVDFWADWCQPCRALAPLLEQMAEEFAGRVMVAKANTDQCQQAATEFGVSGIPALFGVIDGAIIDGLQGAVSETVLRMFFRRIVAADEFQAAKRMEDSDPAAALKIYQQMLDDDPEDLPAKIGVGRASLASGDVAAATKILEELESRGFLDPDAEQLKSRLTLAAEVPAGDLQELQQQLVADPGNVSLKIEVARKQAAAGNFQTALDLALEVVESTKGDERDHARLLMIDIFRSLPDDSPLTGEYRRKLASALY</sequence>
<dbReference type="Gene3D" id="1.25.40.10">
    <property type="entry name" value="Tetratricopeptide repeat domain"/>
    <property type="match status" value="2"/>
</dbReference>
<evidence type="ECO:0000313" key="2">
    <source>
        <dbReference type="EMBL" id="QDS88653.1"/>
    </source>
</evidence>
<reference evidence="2 3" key="1">
    <citation type="submission" date="2019-02" db="EMBL/GenBank/DDBJ databases">
        <title>Deep-cultivation of Planctomycetes and their phenomic and genomic characterization uncovers novel biology.</title>
        <authorList>
            <person name="Wiegand S."/>
            <person name="Jogler M."/>
            <person name="Boedeker C."/>
            <person name="Pinto D."/>
            <person name="Vollmers J."/>
            <person name="Rivas-Marin E."/>
            <person name="Kohn T."/>
            <person name="Peeters S.H."/>
            <person name="Heuer A."/>
            <person name="Rast P."/>
            <person name="Oberbeckmann S."/>
            <person name="Bunk B."/>
            <person name="Jeske O."/>
            <person name="Meyerdierks A."/>
            <person name="Storesund J.E."/>
            <person name="Kallscheuer N."/>
            <person name="Luecker S."/>
            <person name="Lage O.M."/>
            <person name="Pohl T."/>
            <person name="Merkel B.J."/>
            <person name="Hornburger P."/>
            <person name="Mueller R.-W."/>
            <person name="Bruemmer F."/>
            <person name="Labrenz M."/>
            <person name="Spormann A.M."/>
            <person name="Op den Camp H."/>
            <person name="Overmann J."/>
            <person name="Amann R."/>
            <person name="Jetten M.S.M."/>
            <person name="Mascher T."/>
            <person name="Medema M.H."/>
            <person name="Devos D.P."/>
            <person name="Kaster A.-K."/>
            <person name="Ovreas L."/>
            <person name="Rohde M."/>
            <person name="Galperin M.Y."/>
            <person name="Jogler C."/>
        </authorList>
    </citation>
    <scope>NUCLEOTIDE SEQUENCE [LARGE SCALE GENOMIC DNA]</scope>
    <source>
        <strain evidence="2 3">EC9</strain>
    </source>
</reference>
<keyword evidence="3" id="KW-1185">Reference proteome</keyword>
<gene>
    <name evidence="2" type="primary">trxA_3</name>
    <name evidence="2" type="ORF">EC9_28440</name>
</gene>
<dbReference type="SUPFAM" id="SSF52833">
    <property type="entry name" value="Thioredoxin-like"/>
    <property type="match status" value="1"/>
</dbReference>
<dbReference type="AlphaFoldDB" id="A0A517M192"/>
<dbReference type="Pfam" id="PF14559">
    <property type="entry name" value="TPR_19"/>
    <property type="match status" value="1"/>
</dbReference>
<dbReference type="InterPro" id="IPR036249">
    <property type="entry name" value="Thioredoxin-like_sf"/>
</dbReference>
<dbReference type="Pfam" id="PF00085">
    <property type="entry name" value="Thioredoxin"/>
    <property type="match status" value="1"/>
</dbReference>
<accession>A0A517M192</accession>
<dbReference type="PANTHER" id="PTHR45663:SF11">
    <property type="entry name" value="GEO12009P1"/>
    <property type="match status" value="1"/>
</dbReference>
<dbReference type="GO" id="GO:0006950">
    <property type="term" value="P:response to stress"/>
    <property type="evidence" value="ECO:0007669"/>
    <property type="project" value="UniProtKB-ARBA"/>
</dbReference>
<dbReference type="InterPro" id="IPR011990">
    <property type="entry name" value="TPR-like_helical_dom_sf"/>
</dbReference>
<dbReference type="EMBL" id="CP036261">
    <property type="protein sequence ID" value="QDS88653.1"/>
    <property type="molecule type" value="Genomic_DNA"/>
</dbReference>
<evidence type="ECO:0000313" key="3">
    <source>
        <dbReference type="Proteomes" id="UP000319557"/>
    </source>
</evidence>
<evidence type="ECO:0000259" key="1">
    <source>
        <dbReference type="PROSITE" id="PS51352"/>
    </source>
</evidence>
<dbReference type="GO" id="GO:0005829">
    <property type="term" value="C:cytosol"/>
    <property type="evidence" value="ECO:0007669"/>
    <property type="project" value="TreeGrafter"/>
</dbReference>
<protein>
    <submittedName>
        <fullName evidence="2">Thioredoxin</fullName>
    </submittedName>
</protein>
<dbReference type="PANTHER" id="PTHR45663">
    <property type="entry name" value="GEO12009P1"/>
    <property type="match status" value="1"/>
</dbReference>
<dbReference type="SUPFAM" id="SSF48452">
    <property type="entry name" value="TPR-like"/>
    <property type="match status" value="1"/>
</dbReference>
<dbReference type="Pfam" id="PF14561">
    <property type="entry name" value="TPR_20"/>
    <property type="match status" value="1"/>
</dbReference>
<dbReference type="Gene3D" id="3.40.30.10">
    <property type="entry name" value="Glutaredoxin"/>
    <property type="match status" value="1"/>
</dbReference>
<dbReference type="Proteomes" id="UP000319557">
    <property type="component" value="Chromosome"/>
</dbReference>
<dbReference type="PROSITE" id="PS51352">
    <property type="entry name" value="THIOREDOXIN_2"/>
    <property type="match status" value="1"/>
</dbReference>
<dbReference type="CDD" id="cd02947">
    <property type="entry name" value="TRX_family"/>
    <property type="match status" value="1"/>
</dbReference>
<dbReference type="InterPro" id="IPR013766">
    <property type="entry name" value="Thioredoxin_domain"/>
</dbReference>
<dbReference type="GO" id="GO:0045454">
    <property type="term" value="P:cell redox homeostasis"/>
    <property type="evidence" value="ECO:0007669"/>
    <property type="project" value="TreeGrafter"/>
</dbReference>
<name>A0A517M192_9BACT</name>
<dbReference type="KEGG" id="ruv:EC9_28440"/>
<dbReference type="GO" id="GO:0015035">
    <property type="term" value="F:protein-disulfide reductase activity"/>
    <property type="evidence" value="ECO:0007669"/>
    <property type="project" value="TreeGrafter"/>
</dbReference>